<dbReference type="RefSeq" id="WP_012786182.1">
    <property type="nucleotide sequence ID" value="NC_013131.1"/>
</dbReference>
<dbReference type="PANTHER" id="PTHR36122:SF2">
    <property type="entry name" value="NICOTINAMIDE RIBOSIDE TRANSPORTER PNUC"/>
    <property type="match status" value="1"/>
</dbReference>
<evidence type="ECO:0000256" key="2">
    <source>
        <dbReference type="ARBA" id="ARBA00006669"/>
    </source>
</evidence>
<evidence type="ECO:0000256" key="3">
    <source>
        <dbReference type="ARBA" id="ARBA00022448"/>
    </source>
</evidence>
<evidence type="ECO:0000256" key="5">
    <source>
        <dbReference type="ARBA" id="ARBA00022692"/>
    </source>
</evidence>
<evidence type="ECO:0000256" key="6">
    <source>
        <dbReference type="ARBA" id="ARBA00022989"/>
    </source>
</evidence>
<dbReference type="EMBL" id="CP001700">
    <property type="protein sequence ID" value="ACU70889.1"/>
    <property type="molecule type" value="Genomic_DNA"/>
</dbReference>
<dbReference type="STRING" id="479433.Caci_1969"/>
<dbReference type="GO" id="GO:0005886">
    <property type="term" value="C:plasma membrane"/>
    <property type="evidence" value="ECO:0007669"/>
    <property type="project" value="UniProtKB-SubCell"/>
</dbReference>
<reference evidence="9 10" key="1">
    <citation type="journal article" date="2009" name="Stand. Genomic Sci.">
        <title>Complete genome sequence of Catenulispora acidiphila type strain (ID 139908).</title>
        <authorList>
            <person name="Copeland A."/>
            <person name="Lapidus A."/>
            <person name="Glavina Del Rio T."/>
            <person name="Nolan M."/>
            <person name="Lucas S."/>
            <person name="Chen F."/>
            <person name="Tice H."/>
            <person name="Cheng J.F."/>
            <person name="Bruce D."/>
            <person name="Goodwin L."/>
            <person name="Pitluck S."/>
            <person name="Mikhailova N."/>
            <person name="Pati A."/>
            <person name="Ivanova N."/>
            <person name="Mavromatis K."/>
            <person name="Chen A."/>
            <person name="Palaniappan K."/>
            <person name="Chain P."/>
            <person name="Land M."/>
            <person name="Hauser L."/>
            <person name="Chang Y.J."/>
            <person name="Jeffries C.D."/>
            <person name="Chertkov O."/>
            <person name="Brettin T."/>
            <person name="Detter J.C."/>
            <person name="Han C."/>
            <person name="Ali Z."/>
            <person name="Tindall B.J."/>
            <person name="Goker M."/>
            <person name="Bristow J."/>
            <person name="Eisen J.A."/>
            <person name="Markowitz V."/>
            <person name="Hugenholtz P."/>
            <person name="Kyrpides N.C."/>
            <person name="Klenk H.P."/>
        </authorList>
    </citation>
    <scope>NUCLEOTIDE SEQUENCE [LARGE SCALE GENOMIC DNA]</scope>
    <source>
        <strain evidence="10">DSM 44928 / JCM 14897 / NBRC 102108 / NRRL B-24433 / ID139908</strain>
    </source>
</reference>
<keyword evidence="5 8" id="KW-0812">Transmembrane</keyword>
<keyword evidence="3" id="KW-0813">Transport</keyword>
<evidence type="ECO:0000256" key="1">
    <source>
        <dbReference type="ARBA" id="ARBA00004651"/>
    </source>
</evidence>
<feature type="transmembrane region" description="Helical" evidence="8">
    <location>
        <begin position="160"/>
        <end position="177"/>
    </location>
</feature>
<organism evidence="9 10">
    <name type="scientific">Catenulispora acidiphila (strain DSM 44928 / JCM 14897 / NBRC 102108 / NRRL B-24433 / ID139908)</name>
    <dbReference type="NCBI Taxonomy" id="479433"/>
    <lineage>
        <taxon>Bacteria</taxon>
        <taxon>Bacillati</taxon>
        <taxon>Actinomycetota</taxon>
        <taxon>Actinomycetes</taxon>
        <taxon>Catenulisporales</taxon>
        <taxon>Catenulisporaceae</taxon>
        <taxon>Catenulispora</taxon>
    </lineage>
</organism>
<dbReference type="GO" id="GO:0034257">
    <property type="term" value="F:nicotinamide riboside transmembrane transporter activity"/>
    <property type="evidence" value="ECO:0007669"/>
    <property type="project" value="InterPro"/>
</dbReference>
<dbReference type="Pfam" id="PF04973">
    <property type="entry name" value="NMN_transporter"/>
    <property type="match status" value="1"/>
</dbReference>
<keyword evidence="7 8" id="KW-0472">Membrane</keyword>
<sequence>MHAFDWLNHQFSFFGLSVYWSDFIGNIFALLTVVLALRRLVISWPVQILGSVCLLVASLNVHLTGNAGRQIIIIVAASWGWATWRRNKANEGTVVVGWASWPVRLVLVAAMIAGTGALGAFLKAMNWSFYPGAPWWMVLCDAWIFTGTVIAMYTQARRYVEFWFAWLAVDLVGVPLAVHSHLYFSGIVYGIFFFMVLAGIRDWAKRTGNQIASPRNGLPEQLEGALSG</sequence>
<name>C7QEJ8_CATAD</name>
<keyword evidence="10" id="KW-1185">Reference proteome</keyword>
<dbReference type="eggNOG" id="COG3201">
    <property type="taxonomic scope" value="Bacteria"/>
</dbReference>
<comment type="similarity">
    <text evidence="2">Belongs to the nicotinamide ribonucleoside (NR) uptake permease (TC 4.B.1) family.</text>
</comment>
<feature type="transmembrane region" description="Helical" evidence="8">
    <location>
        <begin position="12"/>
        <end position="37"/>
    </location>
</feature>
<evidence type="ECO:0000256" key="7">
    <source>
        <dbReference type="ARBA" id="ARBA00023136"/>
    </source>
</evidence>
<protein>
    <submittedName>
        <fullName evidence="9">Putative integral membrane protein</fullName>
    </submittedName>
</protein>
<keyword evidence="6 8" id="KW-1133">Transmembrane helix</keyword>
<feature type="transmembrane region" description="Helical" evidence="8">
    <location>
        <begin position="134"/>
        <end position="153"/>
    </location>
</feature>
<keyword evidence="4" id="KW-1003">Cell membrane</keyword>
<comment type="subcellular location">
    <subcellularLocation>
        <location evidence="1">Cell membrane</location>
        <topology evidence="1">Multi-pass membrane protein</topology>
    </subcellularLocation>
</comment>
<evidence type="ECO:0000313" key="9">
    <source>
        <dbReference type="EMBL" id="ACU70889.1"/>
    </source>
</evidence>
<feature type="transmembrane region" description="Helical" evidence="8">
    <location>
        <begin position="67"/>
        <end position="84"/>
    </location>
</feature>
<dbReference type="OrthoDB" id="9791248at2"/>
<dbReference type="PANTHER" id="PTHR36122">
    <property type="entry name" value="NICOTINAMIDE RIBOSIDE TRANSPORTER PNUC"/>
    <property type="match status" value="1"/>
</dbReference>
<gene>
    <name evidence="9" type="ordered locus">Caci_1969</name>
</gene>
<dbReference type="AlphaFoldDB" id="C7QEJ8"/>
<dbReference type="HOGENOM" id="CLU_076589_0_0_11"/>
<feature type="transmembrane region" description="Helical" evidence="8">
    <location>
        <begin position="44"/>
        <end position="61"/>
    </location>
</feature>
<dbReference type="Proteomes" id="UP000000851">
    <property type="component" value="Chromosome"/>
</dbReference>
<dbReference type="InParanoid" id="C7QEJ8"/>
<feature type="transmembrane region" description="Helical" evidence="8">
    <location>
        <begin position="183"/>
        <end position="200"/>
    </location>
</feature>
<proteinExistence type="inferred from homology"/>
<feature type="transmembrane region" description="Helical" evidence="8">
    <location>
        <begin position="105"/>
        <end position="122"/>
    </location>
</feature>
<evidence type="ECO:0000256" key="8">
    <source>
        <dbReference type="SAM" id="Phobius"/>
    </source>
</evidence>
<evidence type="ECO:0000313" key="10">
    <source>
        <dbReference type="Proteomes" id="UP000000851"/>
    </source>
</evidence>
<accession>C7QEJ8</accession>
<dbReference type="KEGG" id="cai:Caci_1969"/>
<evidence type="ECO:0000256" key="4">
    <source>
        <dbReference type="ARBA" id="ARBA00022475"/>
    </source>
</evidence>
<dbReference type="InterPro" id="IPR006419">
    <property type="entry name" value="NMN_transpt_PnuC"/>
</dbReference>